<keyword evidence="4 8" id="KW-0378">Hydrolase</keyword>
<comment type="cofactor">
    <cofactor evidence="1">
        <name>Mn(2+)</name>
        <dbReference type="ChEBI" id="CHEBI:29035"/>
    </cofactor>
</comment>
<proteinExistence type="predicted"/>
<dbReference type="OrthoDB" id="9802805at2"/>
<evidence type="ECO:0000313" key="9">
    <source>
        <dbReference type="Proteomes" id="UP000245086"/>
    </source>
</evidence>
<comment type="cofactor">
    <cofactor evidence="2">
        <name>Mg(2+)</name>
        <dbReference type="ChEBI" id="CHEBI:18420"/>
    </cofactor>
</comment>
<comment type="caution">
    <text evidence="8">The sequence shown here is derived from an EMBL/GenBank/DDBJ whole genome shotgun (WGS) entry which is preliminary data.</text>
</comment>
<evidence type="ECO:0000256" key="1">
    <source>
        <dbReference type="ARBA" id="ARBA00001936"/>
    </source>
</evidence>
<evidence type="ECO:0000256" key="6">
    <source>
        <dbReference type="ARBA" id="ARBA00023211"/>
    </source>
</evidence>
<dbReference type="InterPro" id="IPR015797">
    <property type="entry name" value="NUDIX_hydrolase-like_dom_sf"/>
</dbReference>
<dbReference type="GO" id="GO:0010945">
    <property type="term" value="F:coenzyme A diphosphatase activity"/>
    <property type="evidence" value="ECO:0007669"/>
    <property type="project" value="InterPro"/>
</dbReference>
<organism evidence="8 9">
    <name type="scientific">Candidatus Phycosocius bacilliformis</name>
    <dbReference type="NCBI Taxonomy" id="1445552"/>
    <lineage>
        <taxon>Bacteria</taxon>
        <taxon>Pseudomonadati</taxon>
        <taxon>Pseudomonadota</taxon>
        <taxon>Alphaproteobacteria</taxon>
        <taxon>Caulobacterales</taxon>
        <taxon>Caulobacterales incertae sedis</taxon>
        <taxon>Candidatus Phycosocius</taxon>
    </lineage>
</organism>
<reference evidence="8 9" key="1">
    <citation type="journal article" date="2018" name="Genome Announc.">
        <title>Draft Genome Sequence of "Candidatus Phycosocius bacilliformis," an Alphaproteobacterial Ectosymbiont of the Hydrocarbon-Producing Green Alga Botryococcus braunii.</title>
        <authorList>
            <person name="Tanabe Y."/>
            <person name="Yamaguchi H."/>
            <person name="Watanabe M.M."/>
        </authorList>
    </citation>
    <scope>NUCLEOTIDE SEQUENCE [LARGE SCALE GENOMIC DNA]</scope>
    <source>
        <strain evidence="8 9">BOTRYCO-2</strain>
    </source>
</reference>
<dbReference type="EMBL" id="BFBR01000008">
    <property type="protein sequence ID" value="GBF58904.1"/>
    <property type="molecule type" value="Genomic_DNA"/>
</dbReference>
<keyword evidence="3" id="KW-0479">Metal-binding</keyword>
<dbReference type="PROSITE" id="PS51462">
    <property type="entry name" value="NUDIX"/>
    <property type="match status" value="1"/>
</dbReference>
<keyword evidence="5" id="KW-0460">Magnesium</keyword>
<dbReference type="RefSeq" id="WP_108985758.1">
    <property type="nucleotide sequence ID" value="NZ_BFBR01000008.1"/>
</dbReference>
<name>A0A2P2ECZ0_9PROT</name>
<evidence type="ECO:0000256" key="3">
    <source>
        <dbReference type="ARBA" id="ARBA00022723"/>
    </source>
</evidence>
<dbReference type="InterPro" id="IPR000086">
    <property type="entry name" value="NUDIX_hydrolase_dom"/>
</dbReference>
<keyword evidence="9" id="KW-1185">Reference proteome</keyword>
<feature type="domain" description="Nudix hydrolase" evidence="7">
    <location>
        <begin position="41"/>
        <end position="172"/>
    </location>
</feature>
<dbReference type="AlphaFoldDB" id="A0A2P2ECZ0"/>
<dbReference type="SUPFAM" id="SSF55811">
    <property type="entry name" value="Nudix"/>
    <property type="match status" value="1"/>
</dbReference>
<accession>A0A2P2ECZ0</accession>
<evidence type="ECO:0000259" key="7">
    <source>
        <dbReference type="PROSITE" id="PS51462"/>
    </source>
</evidence>
<evidence type="ECO:0000256" key="2">
    <source>
        <dbReference type="ARBA" id="ARBA00001946"/>
    </source>
</evidence>
<dbReference type="InterPro" id="IPR045121">
    <property type="entry name" value="CoAse"/>
</dbReference>
<dbReference type="Gene3D" id="3.90.79.10">
    <property type="entry name" value="Nucleoside Triphosphate Pyrophosphohydrolase"/>
    <property type="match status" value="1"/>
</dbReference>
<dbReference type="CDD" id="cd03426">
    <property type="entry name" value="NUDIX_CoAse_Nudt7"/>
    <property type="match status" value="1"/>
</dbReference>
<evidence type="ECO:0000256" key="4">
    <source>
        <dbReference type="ARBA" id="ARBA00022801"/>
    </source>
</evidence>
<keyword evidence="6" id="KW-0464">Manganese</keyword>
<evidence type="ECO:0000256" key="5">
    <source>
        <dbReference type="ARBA" id="ARBA00022842"/>
    </source>
</evidence>
<dbReference type="PANTHER" id="PTHR12992:SF11">
    <property type="entry name" value="MITOCHONDRIAL COENZYME A DIPHOSPHATASE NUDT8"/>
    <property type="match status" value="1"/>
</dbReference>
<dbReference type="PANTHER" id="PTHR12992">
    <property type="entry name" value="NUDIX HYDROLASE"/>
    <property type="match status" value="1"/>
</dbReference>
<evidence type="ECO:0000313" key="8">
    <source>
        <dbReference type="EMBL" id="GBF58904.1"/>
    </source>
</evidence>
<protein>
    <submittedName>
        <fullName evidence="8">Putative Nudix hydrolase NudL</fullName>
    </submittedName>
</protein>
<dbReference type="Pfam" id="PF00293">
    <property type="entry name" value="NUDIX"/>
    <property type="match status" value="1"/>
</dbReference>
<dbReference type="NCBIfam" id="NF007980">
    <property type="entry name" value="PRK10707.1"/>
    <property type="match status" value="1"/>
</dbReference>
<dbReference type="GO" id="GO:0046872">
    <property type="term" value="F:metal ion binding"/>
    <property type="evidence" value="ECO:0007669"/>
    <property type="project" value="UniProtKB-KW"/>
</dbReference>
<sequence>MSDGVLIDLLKSRLSAPQTLPQRPEFSDFDLSGTRPSFGGLKEASVLVPLITRPQGLSVLLTRRSADMPTHSGQIAFPGGRRQDDDVDAIATALREAREEVGLDPVHVDVLGASDPYETVTRFRVTPIVGLVSAAAEFQADPREVDAIFEVPFAHFMDPANHQRHSRDYNGQTRYYYAMPYEDHYVWGATAGMLRALYLRLFG</sequence>
<gene>
    <name evidence="8" type="primary">nudL</name>
    <name evidence="8" type="ORF">PbB2_02594</name>
</gene>
<dbReference type="Proteomes" id="UP000245086">
    <property type="component" value="Unassembled WGS sequence"/>
</dbReference>